<evidence type="ECO:0000256" key="1">
    <source>
        <dbReference type="ARBA" id="ARBA00022801"/>
    </source>
</evidence>
<keyword evidence="1" id="KW-0378">Hydrolase</keyword>
<feature type="region of interest" description="Disordered" evidence="2">
    <location>
        <begin position="30"/>
        <end position="49"/>
    </location>
</feature>
<evidence type="ECO:0000256" key="2">
    <source>
        <dbReference type="SAM" id="MobiDB-lite"/>
    </source>
</evidence>
<dbReference type="PROSITE" id="PS51257">
    <property type="entry name" value="PROKAR_LIPOPROTEIN"/>
    <property type="match status" value="1"/>
</dbReference>
<evidence type="ECO:0000256" key="3">
    <source>
        <dbReference type="SAM" id="SignalP"/>
    </source>
</evidence>
<protein>
    <submittedName>
        <fullName evidence="5">Prolyl oligopeptidase family protein</fullName>
    </submittedName>
</protein>
<name>A0ABY2BHN0_9ACTN</name>
<dbReference type="PANTHER" id="PTHR48081:SF33">
    <property type="entry name" value="KYNURENINE FORMAMIDASE"/>
    <property type="match status" value="1"/>
</dbReference>
<dbReference type="PROSITE" id="PS51318">
    <property type="entry name" value="TAT"/>
    <property type="match status" value="1"/>
</dbReference>
<feature type="domain" description="BD-FAE-like" evidence="4">
    <location>
        <begin position="66"/>
        <end position="250"/>
    </location>
</feature>
<proteinExistence type="predicted"/>
<evidence type="ECO:0000259" key="4">
    <source>
        <dbReference type="Pfam" id="PF20434"/>
    </source>
</evidence>
<dbReference type="InterPro" id="IPR050300">
    <property type="entry name" value="GDXG_lipolytic_enzyme"/>
</dbReference>
<sequence length="297" mass="30534">MMTRRTLLTAGALAGLAGLTGAGGLAGCGADPEDSSAGSGATSAGPVDVRYGDDDSQVAELHWPAGDGKVPVAVVIHGGFWMSGYGMELATPLAKDLATVGIAGYAIEYRRMGNGGGWPATFEDVAAAIDALKDHPRADLDKVVAVGHSAGGHLAVWAASRPGLPAGAPGASPRVVLVGAVSQAGVLDLVNAYDVQLGGDAIASFVGATPEEDPARYELASPYERLPLKVPVALVHGTRDGQVPLDQSRRYRAAAAKAGDDVKLTELPDIGHFELIDPYHQAWLTCRAETKRLLGLT</sequence>
<dbReference type="EMBL" id="SLWM01000009">
    <property type="protein sequence ID" value="TCO20205.1"/>
    <property type="molecule type" value="Genomic_DNA"/>
</dbReference>
<accession>A0ABY2BHN0</accession>
<evidence type="ECO:0000313" key="5">
    <source>
        <dbReference type="EMBL" id="TCO20205.1"/>
    </source>
</evidence>
<dbReference type="Proteomes" id="UP000295818">
    <property type="component" value="Unassembled WGS sequence"/>
</dbReference>
<gene>
    <name evidence="5" type="ORF">EV644_109226</name>
</gene>
<dbReference type="SUPFAM" id="SSF53474">
    <property type="entry name" value="alpha/beta-Hydrolases"/>
    <property type="match status" value="1"/>
</dbReference>
<dbReference type="InterPro" id="IPR006311">
    <property type="entry name" value="TAT_signal"/>
</dbReference>
<keyword evidence="6" id="KW-1185">Reference proteome</keyword>
<feature type="chain" id="PRO_5046131648" evidence="3">
    <location>
        <begin position="23"/>
        <end position="297"/>
    </location>
</feature>
<feature type="signal peptide" evidence="3">
    <location>
        <begin position="1"/>
        <end position="22"/>
    </location>
</feature>
<dbReference type="InterPro" id="IPR029058">
    <property type="entry name" value="AB_hydrolase_fold"/>
</dbReference>
<feature type="compositionally biased region" description="Low complexity" evidence="2">
    <location>
        <begin position="35"/>
        <end position="45"/>
    </location>
</feature>
<dbReference type="InterPro" id="IPR049492">
    <property type="entry name" value="BD-FAE-like_dom"/>
</dbReference>
<dbReference type="Gene3D" id="3.40.50.1820">
    <property type="entry name" value="alpha/beta hydrolase"/>
    <property type="match status" value="1"/>
</dbReference>
<dbReference type="PANTHER" id="PTHR48081">
    <property type="entry name" value="AB HYDROLASE SUPERFAMILY PROTEIN C4A8.06C"/>
    <property type="match status" value="1"/>
</dbReference>
<reference evidence="5 6" key="1">
    <citation type="journal article" date="2015" name="Stand. Genomic Sci.">
        <title>Genomic Encyclopedia of Bacterial and Archaeal Type Strains, Phase III: the genomes of soil and plant-associated and newly described type strains.</title>
        <authorList>
            <person name="Whitman W.B."/>
            <person name="Woyke T."/>
            <person name="Klenk H.P."/>
            <person name="Zhou Y."/>
            <person name="Lilburn T.G."/>
            <person name="Beck B.J."/>
            <person name="De Vos P."/>
            <person name="Vandamme P."/>
            <person name="Eisen J.A."/>
            <person name="Garrity G."/>
            <person name="Hugenholtz P."/>
            <person name="Kyrpides N.C."/>
        </authorList>
    </citation>
    <scope>NUCLEOTIDE SEQUENCE [LARGE SCALE GENOMIC DNA]</scope>
    <source>
        <strain evidence="5 6">VKM Ac-2538</strain>
    </source>
</reference>
<keyword evidence="3" id="KW-0732">Signal</keyword>
<organism evidence="5 6">
    <name type="scientific">Kribbella orskensis</name>
    <dbReference type="NCBI Taxonomy" id="2512216"/>
    <lineage>
        <taxon>Bacteria</taxon>
        <taxon>Bacillati</taxon>
        <taxon>Actinomycetota</taxon>
        <taxon>Actinomycetes</taxon>
        <taxon>Propionibacteriales</taxon>
        <taxon>Kribbellaceae</taxon>
        <taxon>Kribbella</taxon>
    </lineage>
</organism>
<dbReference type="Pfam" id="PF20434">
    <property type="entry name" value="BD-FAE"/>
    <property type="match status" value="1"/>
</dbReference>
<comment type="caution">
    <text evidence="5">The sequence shown here is derived from an EMBL/GenBank/DDBJ whole genome shotgun (WGS) entry which is preliminary data.</text>
</comment>
<dbReference type="RefSeq" id="WP_241998680.1">
    <property type="nucleotide sequence ID" value="NZ_SLWM01000009.1"/>
</dbReference>
<evidence type="ECO:0000313" key="6">
    <source>
        <dbReference type="Proteomes" id="UP000295818"/>
    </source>
</evidence>